<evidence type="ECO:0000256" key="1">
    <source>
        <dbReference type="PROSITE-ProRule" id="PRU00175"/>
    </source>
</evidence>
<name>A0A9N7N8I0_STRHE</name>
<proteinExistence type="predicted"/>
<dbReference type="EMBL" id="CACSLK010027752">
    <property type="protein sequence ID" value="CAA0828819.1"/>
    <property type="molecule type" value="Genomic_DNA"/>
</dbReference>
<reference evidence="3" key="1">
    <citation type="submission" date="2019-12" db="EMBL/GenBank/DDBJ databases">
        <authorList>
            <person name="Scholes J."/>
        </authorList>
    </citation>
    <scope>NUCLEOTIDE SEQUENCE</scope>
</reference>
<dbReference type="PANTHER" id="PTHR47662:SF1">
    <property type="entry name" value="RING-TYPE DOMAIN-CONTAINING PROTEIN"/>
    <property type="match status" value="1"/>
</dbReference>
<gene>
    <name evidence="3" type="ORF">SHERM_24514</name>
</gene>
<dbReference type="PROSITE" id="PS50089">
    <property type="entry name" value="ZF_RING_2"/>
    <property type="match status" value="1"/>
</dbReference>
<comment type="caution">
    <text evidence="3">The sequence shown here is derived from an EMBL/GenBank/DDBJ whole genome shotgun (WGS) entry which is preliminary data.</text>
</comment>
<dbReference type="GO" id="GO:0008270">
    <property type="term" value="F:zinc ion binding"/>
    <property type="evidence" value="ECO:0007669"/>
    <property type="project" value="UniProtKB-KW"/>
</dbReference>
<evidence type="ECO:0000259" key="2">
    <source>
        <dbReference type="PROSITE" id="PS50089"/>
    </source>
</evidence>
<dbReference type="PANTHER" id="PTHR47662">
    <property type="entry name" value="RING-TYPE DOMAIN-CONTAINING PROTEIN"/>
    <property type="match status" value="1"/>
</dbReference>
<keyword evidence="1" id="KW-0479">Metal-binding</keyword>
<protein>
    <submittedName>
        <fullName evidence="3">RING-H2 finger protein ATL49</fullName>
    </submittedName>
</protein>
<organism evidence="3 4">
    <name type="scientific">Striga hermonthica</name>
    <name type="common">Purple witchweed</name>
    <name type="synonym">Buchnera hermonthica</name>
    <dbReference type="NCBI Taxonomy" id="68872"/>
    <lineage>
        <taxon>Eukaryota</taxon>
        <taxon>Viridiplantae</taxon>
        <taxon>Streptophyta</taxon>
        <taxon>Embryophyta</taxon>
        <taxon>Tracheophyta</taxon>
        <taxon>Spermatophyta</taxon>
        <taxon>Magnoliopsida</taxon>
        <taxon>eudicotyledons</taxon>
        <taxon>Gunneridae</taxon>
        <taxon>Pentapetalae</taxon>
        <taxon>asterids</taxon>
        <taxon>lamiids</taxon>
        <taxon>Lamiales</taxon>
        <taxon>Orobanchaceae</taxon>
        <taxon>Buchnereae</taxon>
        <taxon>Striga</taxon>
    </lineage>
</organism>
<evidence type="ECO:0000313" key="4">
    <source>
        <dbReference type="Proteomes" id="UP001153555"/>
    </source>
</evidence>
<keyword evidence="1" id="KW-0862">Zinc</keyword>
<dbReference type="SMART" id="SM00184">
    <property type="entry name" value="RING"/>
    <property type="match status" value="1"/>
</dbReference>
<evidence type="ECO:0000313" key="3">
    <source>
        <dbReference type="EMBL" id="CAA0828819.1"/>
    </source>
</evidence>
<sequence>MLNQIMPRSALLSHLILIITQFKWAWDFILFQSFFQPRGPDQFLREYADMSTYEKGGDLEESEECAVCLCRIGQGDDVRELRCQHLFHAVCLDRWLGYGHATCPLCRRNLRQPCHLHHELIVIDICAASSRDDRHVWWLR</sequence>
<dbReference type="InterPro" id="IPR001841">
    <property type="entry name" value="Znf_RING"/>
</dbReference>
<dbReference type="AlphaFoldDB" id="A0A9N7N8I0"/>
<dbReference type="SUPFAM" id="SSF57850">
    <property type="entry name" value="RING/U-box"/>
    <property type="match status" value="1"/>
</dbReference>
<keyword evidence="4" id="KW-1185">Reference proteome</keyword>
<feature type="domain" description="RING-type" evidence="2">
    <location>
        <begin position="65"/>
        <end position="107"/>
    </location>
</feature>
<accession>A0A9N7N8I0</accession>
<dbReference type="InterPro" id="IPR013083">
    <property type="entry name" value="Znf_RING/FYVE/PHD"/>
</dbReference>
<dbReference type="Proteomes" id="UP001153555">
    <property type="component" value="Unassembled WGS sequence"/>
</dbReference>
<dbReference type="Pfam" id="PF13639">
    <property type="entry name" value="zf-RING_2"/>
    <property type="match status" value="1"/>
</dbReference>
<dbReference type="OrthoDB" id="9984778at2759"/>
<keyword evidence="1" id="KW-0863">Zinc-finger</keyword>
<dbReference type="Gene3D" id="3.30.40.10">
    <property type="entry name" value="Zinc/RING finger domain, C3HC4 (zinc finger)"/>
    <property type="match status" value="1"/>
</dbReference>